<dbReference type="GO" id="GO:0016810">
    <property type="term" value="F:hydrolase activity, acting on carbon-nitrogen (but not peptide) bonds"/>
    <property type="evidence" value="ECO:0007669"/>
    <property type="project" value="InterPro"/>
</dbReference>
<feature type="signal peptide" evidence="1">
    <location>
        <begin position="1"/>
        <end position="28"/>
    </location>
</feature>
<organism evidence="3 4">
    <name type="scientific">Chlorella ohadii</name>
    <dbReference type="NCBI Taxonomy" id="2649997"/>
    <lineage>
        <taxon>Eukaryota</taxon>
        <taxon>Viridiplantae</taxon>
        <taxon>Chlorophyta</taxon>
        <taxon>core chlorophytes</taxon>
        <taxon>Trebouxiophyceae</taxon>
        <taxon>Chlorellales</taxon>
        <taxon>Chlorellaceae</taxon>
        <taxon>Chlorella clade</taxon>
        <taxon>Chlorella</taxon>
    </lineage>
</organism>
<dbReference type="PANTHER" id="PTHR45985:SF3">
    <property type="entry name" value="CHITIN DEACETYLASE-LIKE 4"/>
    <property type="match status" value="1"/>
</dbReference>
<evidence type="ECO:0000256" key="1">
    <source>
        <dbReference type="SAM" id="SignalP"/>
    </source>
</evidence>
<comment type="caution">
    <text evidence="3">The sequence shown here is derived from an EMBL/GenBank/DDBJ whole genome shotgun (WGS) entry which is preliminary data.</text>
</comment>
<dbReference type="AlphaFoldDB" id="A0AAD5DX51"/>
<dbReference type="EMBL" id="JADXDR010000025">
    <property type="protein sequence ID" value="KAI7844646.1"/>
    <property type="molecule type" value="Genomic_DNA"/>
</dbReference>
<name>A0AAD5DX51_9CHLO</name>
<dbReference type="Gene3D" id="3.20.20.370">
    <property type="entry name" value="Glycoside hydrolase/deacetylase"/>
    <property type="match status" value="1"/>
</dbReference>
<dbReference type="GO" id="GO:0005975">
    <property type="term" value="P:carbohydrate metabolic process"/>
    <property type="evidence" value="ECO:0007669"/>
    <property type="project" value="InterPro"/>
</dbReference>
<accession>A0AAD5DX51</accession>
<proteinExistence type="predicted"/>
<dbReference type="InterPro" id="IPR011330">
    <property type="entry name" value="Glyco_hydro/deAcase_b/a-brl"/>
</dbReference>
<keyword evidence="1" id="KW-0732">Signal</keyword>
<reference evidence="3" key="1">
    <citation type="submission" date="2020-11" db="EMBL/GenBank/DDBJ databases">
        <title>Chlorella ohadii genome sequencing and assembly.</title>
        <authorList>
            <person name="Murik O."/>
            <person name="Treves H."/>
            <person name="Kedem I."/>
            <person name="Shotland Y."/>
            <person name="Kaplan A."/>
        </authorList>
    </citation>
    <scope>NUCLEOTIDE SEQUENCE</scope>
    <source>
        <strain evidence="3">1</strain>
    </source>
</reference>
<sequence length="332" mass="36607">MARNLRRAPLQAAAAALLLVSLQPFVSCAEVRASSNPPGGLKPSETPQFILWSFDDEINKESTDLVLKVSEQRRNPNGCKVPVTWFACTSVFCDFQCDFAKKLHDAGHEIGVHTRTHAGLRFIYDRKTVEDEILGSRTDALACGLPEGSVQGFRTPYLATSPTVREVLSKGGFRYDSSIGVKGGKDKLWPATLEKGMPYNCELGGGSECLPDESYPGFWEVPLYTTVEHENLMDYCTVEGDGSKVAGCSAFEVLKKSLDEAYDSNRGPVTVGTHKAYMRDSEFSADVGKFLDYALSKPDVWVVTHQQLLDWMEAPVPTSQMKSFMAQYECAT</sequence>
<dbReference type="Pfam" id="PF01522">
    <property type="entry name" value="Polysacc_deac_1"/>
    <property type="match status" value="1"/>
</dbReference>
<evidence type="ECO:0000313" key="3">
    <source>
        <dbReference type="EMBL" id="KAI7844646.1"/>
    </source>
</evidence>
<gene>
    <name evidence="3" type="ORF">COHA_001736</name>
</gene>
<dbReference type="Proteomes" id="UP001205105">
    <property type="component" value="Unassembled WGS sequence"/>
</dbReference>
<dbReference type="SUPFAM" id="SSF88713">
    <property type="entry name" value="Glycoside hydrolase/deacetylase"/>
    <property type="match status" value="1"/>
</dbReference>
<keyword evidence="4" id="KW-1185">Reference proteome</keyword>
<protein>
    <recommendedName>
        <fullName evidence="2">NodB homology domain-containing protein</fullName>
    </recommendedName>
</protein>
<dbReference type="InterPro" id="IPR052740">
    <property type="entry name" value="CE4"/>
</dbReference>
<dbReference type="CDD" id="cd10919">
    <property type="entry name" value="CE4_CDA_like"/>
    <property type="match status" value="1"/>
</dbReference>
<dbReference type="PANTHER" id="PTHR45985">
    <property type="match status" value="1"/>
</dbReference>
<evidence type="ECO:0000313" key="4">
    <source>
        <dbReference type="Proteomes" id="UP001205105"/>
    </source>
</evidence>
<feature type="domain" description="NodB homology" evidence="2">
    <location>
        <begin position="47"/>
        <end position="175"/>
    </location>
</feature>
<evidence type="ECO:0000259" key="2">
    <source>
        <dbReference type="Pfam" id="PF01522"/>
    </source>
</evidence>
<dbReference type="InterPro" id="IPR002509">
    <property type="entry name" value="NODB_dom"/>
</dbReference>
<feature type="chain" id="PRO_5042163203" description="NodB homology domain-containing protein" evidence="1">
    <location>
        <begin position="29"/>
        <end position="332"/>
    </location>
</feature>